<evidence type="ECO:0000313" key="11">
    <source>
        <dbReference type="EMBL" id="HIY25895.1"/>
    </source>
</evidence>
<feature type="site" description="Transition state stabilizer" evidence="9">
    <location>
        <position position="17"/>
    </location>
</feature>
<evidence type="ECO:0000256" key="6">
    <source>
        <dbReference type="ARBA" id="ARBA00022842"/>
    </source>
</evidence>
<dbReference type="GO" id="GO:0015937">
    <property type="term" value="P:coenzyme A biosynthetic process"/>
    <property type="evidence" value="ECO:0007669"/>
    <property type="project" value="UniProtKB-UniRule"/>
</dbReference>
<feature type="binding site" evidence="9">
    <location>
        <position position="89"/>
    </location>
    <ligand>
        <name>substrate</name>
    </ligand>
</feature>
<keyword evidence="4 9" id="KW-0547">Nucleotide-binding</keyword>
<dbReference type="CDD" id="cd02163">
    <property type="entry name" value="PPAT"/>
    <property type="match status" value="1"/>
</dbReference>
<accession>A0A9D1YBX7</accession>
<evidence type="ECO:0000256" key="7">
    <source>
        <dbReference type="ARBA" id="ARBA00022993"/>
    </source>
</evidence>
<feature type="binding site" evidence="9">
    <location>
        <begin position="9"/>
        <end position="10"/>
    </location>
    <ligand>
        <name>ATP</name>
        <dbReference type="ChEBI" id="CHEBI:30616"/>
    </ligand>
</feature>
<comment type="function">
    <text evidence="9">Reversibly transfers an adenylyl group from ATP to 4'-phosphopantetheine, yielding dephospho-CoA (dPCoA) and pyrophosphate.</text>
</comment>
<evidence type="ECO:0000313" key="12">
    <source>
        <dbReference type="Proteomes" id="UP000823915"/>
    </source>
</evidence>
<comment type="cofactor">
    <cofactor evidence="9">
        <name>Mg(2+)</name>
        <dbReference type="ChEBI" id="CHEBI:18420"/>
    </cofactor>
</comment>
<feature type="binding site" evidence="9">
    <location>
        <begin position="90"/>
        <end position="92"/>
    </location>
    <ligand>
        <name>ATP</name>
        <dbReference type="ChEBI" id="CHEBI:30616"/>
    </ligand>
</feature>
<keyword evidence="6 9" id="KW-0460">Magnesium</keyword>
<reference evidence="11" key="1">
    <citation type="journal article" date="2021" name="PeerJ">
        <title>Extensive microbial diversity within the chicken gut microbiome revealed by metagenomics and culture.</title>
        <authorList>
            <person name="Gilroy R."/>
            <person name="Ravi A."/>
            <person name="Getino M."/>
            <person name="Pursley I."/>
            <person name="Horton D.L."/>
            <person name="Alikhan N.F."/>
            <person name="Baker D."/>
            <person name="Gharbi K."/>
            <person name="Hall N."/>
            <person name="Watson M."/>
            <person name="Adriaenssens E.M."/>
            <person name="Foster-Nyarko E."/>
            <person name="Jarju S."/>
            <person name="Secka A."/>
            <person name="Antonio M."/>
            <person name="Oren A."/>
            <person name="Chaudhuri R.R."/>
            <person name="La Ragione R."/>
            <person name="Hildebrand F."/>
            <person name="Pallen M.J."/>
        </authorList>
    </citation>
    <scope>NUCLEOTIDE SEQUENCE</scope>
    <source>
        <strain evidence="11">1282</strain>
    </source>
</reference>
<dbReference type="GO" id="GO:0005524">
    <property type="term" value="F:ATP binding"/>
    <property type="evidence" value="ECO:0007669"/>
    <property type="project" value="UniProtKB-KW"/>
</dbReference>
<evidence type="ECO:0000256" key="4">
    <source>
        <dbReference type="ARBA" id="ARBA00022741"/>
    </source>
</evidence>
<evidence type="ECO:0000256" key="5">
    <source>
        <dbReference type="ARBA" id="ARBA00022840"/>
    </source>
</evidence>
<dbReference type="InterPro" id="IPR004821">
    <property type="entry name" value="Cyt_trans-like"/>
</dbReference>
<comment type="caution">
    <text evidence="11">The sequence shown here is derived from an EMBL/GenBank/DDBJ whole genome shotgun (WGS) entry which is preliminary data.</text>
</comment>
<dbReference type="SUPFAM" id="SSF52374">
    <property type="entry name" value="Nucleotidylyl transferase"/>
    <property type="match status" value="1"/>
</dbReference>
<reference evidence="11" key="2">
    <citation type="submission" date="2021-04" db="EMBL/GenBank/DDBJ databases">
        <authorList>
            <person name="Gilroy R."/>
        </authorList>
    </citation>
    <scope>NUCLEOTIDE SEQUENCE</scope>
    <source>
        <strain evidence="11">1282</strain>
    </source>
</reference>
<dbReference type="PANTHER" id="PTHR21342">
    <property type="entry name" value="PHOSPHOPANTETHEINE ADENYLYLTRANSFERASE"/>
    <property type="match status" value="1"/>
</dbReference>
<dbReference type="EMBL" id="DXDU01000023">
    <property type="protein sequence ID" value="HIY25895.1"/>
    <property type="molecule type" value="Genomic_DNA"/>
</dbReference>
<dbReference type="PRINTS" id="PR01020">
    <property type="entry name" value="LPSBIOSNTHSS"/>
</dbReference>
<feature type="binding site" evidence="9">
    <location>
        <position position="75"/>
    </location>
    <ligand>
        <name>substrate</name>
    </ligand>
</feature>
<feature type="binding site" evidence="9">
    <location>
        <begin position="125"/>
        <end position="131"/>
    </location>
    <ligand>
        <name>ATP</name>
        <dbReference type="ChEBI" id="CHEBI:30616"/>
    </ligand>
</feature>
<comment type="similarity">
    <text evidence="9">Belongs to the bacterial CoaD family.</text>
</comment>
<keyword evidence="1 9" id="KW-0963">Cytoplasm</keyword>
<dbReference type="GO" id="GO:0005737">
    <property type="term" value="C:cytoplasm"/>
    <property type="evidence" value="ECO:0007669"/>
    <property type="project" value="UniProtKB-SubCell"/>
</dbReference>
<keyword evidence="7 9" id="KW-0173">Coenzyme A biosynthesis</keyword>
<gene>
    <name evidence="9 11" type="primary">coaD</name>
    <name evidence="11" type="ORF">H9838_01825</name>
</gene>
<evidence type="ECO:0000256" key="9">
    <source>
        <dbReference type="HAMAP-Rule" id="MF_00151"/>
    </source>
</evidence>
<sequence>MRIAVCPGSFDPVTIGHLDIISRASRIFDKIIVGVPVNPEKHFSFTVEERMDLLRRVIAAEGLENIEVDKVDGLLADYAKRRGAMVIVKGLRALSDFEYEFQQALTNKKLNPELETMFLSTSAENMFLSSSMVKQVAGFGGDISHFVPPCILETIQARLCKRQ</sequence>
<dbReference type="InterPro" id="IPR001980">
    <property type="entry name" value="PPAT"/>
</dbReference>
<feature type="domain" description="Cytidyltransferase-like" evidence="10">
    <location>
        <begin position="5"/>
        <end position="135"/>
    </location>
</feature>
<dbReference type="Pfam" id="PF01467">
    <property type="entry name" value="CTP_transf_like"/>
    <property type="match status" value="1"/>
</dbReference>
<dbReference type="Gene3D" id="3.40.50.620">
    <property type="entry name" value="HUPs"/>
    <property type="match status" value="1"/>
</dbReference>
<dbReference type="Proteomes" id="UP000823915">
    <property type="component" value="Unassembled WGS sequence"/>
</dbReference>
<comment type="catalytic activity">
    <reaction evidence="8 9">
        <text>(R)-4'-phosphopantetheine + ATP + H(+) = 3'-dephospho-CoA + diphosphate</text>
        <dbReference type="Rhea" id="RHEA:19801"/>
        <dbReference type="ChEBI" id="CHEBI:15378"/>
        <dbReference type="ChEBI" id="CHEBI:30616"/>
        <dbReference type="ChEBI" id="CHEBI:33019"/>
        <dbReference type="ChEBI" id="CHEBI:57328"/>
        <dbReference type="ChEBI" id="CHEBI:61723"/>
        <dbReference type="EC" id="2.7.7.3"/>
    </reaction>
</comment>
<dbReference type="NCBIfam" id="TIGR01510">
    <property type="entry name" value="coaD_prev_kdtB"/>
    <property type="match status" value="1"/>
</dbReference>
<comment type="pathway">
    <text evidence="9">Cofactor biosynthesis; coenzyme A biosynthesis; CoA from (R)-pantothenate: step 4/5.</text>
</comment>
<comment type="subcellular location">
    <subcellularLocation>
        <location evidence="9">Cytoplasm</location>
    </subcellularLocation>
</comment>
<proteinExistence type="inferred from homology"/>
<keyword evidence="3 9" id="KW-0548">Nucleotidyltransferase</keyword>
<dbReference type="AlphaFoldDB" id="A0A9D1YBX7"/>
<evidence type="ECO:0000256" key="8">
    <source>
        <dbReference type="ARBA" id="ARBA00029346"/>
    </source>
</evidence>
<feature type="binding site" evidence="9">
    <location>
        <position position="9"/>
    </location>
    <ligand>
        <name>substrate</name>
    </ligand>
</feature>
<dbReference type="NCBIfam" id="TIGR00125">
    <property type="entry name" value="cyt_tran_rel"/>
    <property type="match status" value="1"/>
</dbReference>
<keyword evidence="5 9" id="KW-0067">ATP-binding</keyword>
<keyword evidence="2 9" id="KW-0808">Transferase</keyword>
<dbReference type="GO" id="GO:0004595">
    <property type="term" value="F:pantetheine-phosphate adenylyltransferase activity"/>
    <property type="evidence" value="ECO:0007669"/>
    <property type="project" value="UniProtKB-UniRule"/>
</dbReference>
<organism evidence="11 12">
    <name type="scientific">Candidatus Acutalibacter pullistercoris</name>
    <dbReference type="NCBI Taxonomy" id="2838418"/>
    <lineage>
        <taxon>Bacteria</taxon>
        <taxon>Bacillati</taxon>
        <taxon>Bacillota</taxon>
        <taxon>Clostridia</taxon>
        <taxon>Eubacteriales</taxon>
        <taxon>Acutalibacteraceae</taxon>
        <taxon>Acutalibacter</taxon>
    </lineage>
</organism>
<dbReference type="HAMAP" id="MF_00151">
    <property type="entry name" value="PPAT_bact"/>
    <property type="match status" value="1"/>
</dbReference>
<dbReference type="PANTHER" id="PTHR21342:SF1">
    <property type="entry name" value="PHOSPHOPANTETHEINE ADENYLYLTRANSFERASE"/>
    <property type="match status" value="1"/>
</dbReference>
<evidence type="ECO:0000256" key="2">
    <source>
        <dbReference type="ARBA" id="ARBA00022679"/>
    </source>
</evidence>
<comment type="subunit">
    <text evidence="9">Homohexamer.</text>
</comment>
<feature type="binding site" evidence="9">
    <location>
        <position position="41"/>
    </location>
    <ligand>
        <name>substrate</name>
    </ligand>
</feature>
<dbReference type="EC" id="2.7.7.3" evidence="9"/>
<protein>
    <recommendedName>
        <fullName evidence="9">Phosphopantetheine adenylyltransferase</fullName>
        <ecNumber evidence="9">2.7.7.3</ecNumber>
    </recommendedName>
    <alternativeName>
        <fullName evidence="9">Dephospho-CoA pyrophosphorylase</fullName>
    </alternativeName>
    <alternativeName>
        <fullName evidence="9">Pantetheine-phosphate adenylyltransferase</fullName>
        <shortName evidence="9">PPAT</shortName>
    </alternativeName>
</protein>
<evidence type="ECO:0000259" key="10">
    <source>
        <dbReference type="Pfam" id="PF01467"/>
    </source>
</evidence>
<feature type="binding site" evidence="9">
    <location>
        <position position="100"/>
    </location>
    <ligand>
        <name>ATP</name>
        <dbReference type="ChEBI" id="CHEBI:30616"/>
    </ligand>
</feature>
<evidence type="ECO:0000256" key="3">
    <source>
        <dbReference type="ARBA" id="ARBA00022695"/>
    </source>
</evidence>
<evidence type="ECO:0000256" key="1">
    <source>
        <dbReference type="ARBA" id="ARBA00022490"/>
    </source>
</evidence>
<name>A0A9D1YBX7_9FIRM</name>
<dbReference type="InterPro" id="IPR014729">
    <property type="entry name" value="Rossmann-like_a/b/a_fold"/>
</dbReference>
<feature type="binding site" evidence="9">
    <location>
        <position position="17"/>
    </location>
    <ligand>
        <name>ATP</name>
        <dbReference type="ChEBI" id="CHEBI:30616"/>
    </ligand>
</feature>